<evidence type="ECO:0000256" key="1">
    <source>
        <dbReference type="SAM" id="Phobius"/>
    </source>
</evidence>
<keyword evidence="1" id="KW-0812">Transmembrane</keyword>
<feature type="transmembrane region" description="Helical" evidence="1">
    <location>
        <begin position="82"/>
        <end position="102"/>
    </location>
</feature>
<sequence length="136" mass="14000">MQAVTASANNRSGLTSTWRTVVVVSWLLVFFAIIAVAVTSRNIGKPTWWLGPQSNPSFVLLWALPFAAPIASIIAAIKFGHIASFVGLGAALFLGAIGVADISNTPGVALIECAIAISSALIAIATFAGRAAVPRP</sequence>
<comment type="caution">
    <text evidence="2">The sequence shown here is derived from an EMBL/GenBank/DDBJ whole genome shotgun (WGS) entry which is preliminary data.</text>
</comment>
<dbReference type="Proteomes" id="UP000051017">
    <property type="component" value="Unassembled WGS sequence"/>
</dbReference>
<feature type="transmembrane region" description="Helical" evidence="1">
    <location>
        <begin position="108"/>
        <end position="133"/>
    </location>
</feature>
<dbReference type="AlphaFoldDB" id="A0A0R2QEA5"/>
<gene>
    <name evidence="2" type="ORF">ABR75_06860</name>
</gene>
<protein>
    <submittedName>
        <fullName evidence="2">Uncharacterized protein</fullName>
    </submittedName>
</protein>
<feature type="transmembrane region" description="Helical" evidence="1">
    <location>
        <begin position="21"/>
        <end position="39"/>
    </location>
</feature>
<keyword evidence="1" id="KW-0472">Membrane</keyword>
<accession>A0A0R2QEA5</accession>
<dbReference type="EMBL" id="LIBJ01000072">
    <property type="protein sequence ID" value="KRO48625.1"/>
    <property type="molecule type" value="Genomic_DNA"/>
</dbReference>
<name>A0A0R2QEA5_9ACTN</name>
<evidence type="ECO:0000313" key="3">
    <source>
        <dbReference type="Proteomes" id="UP000051017"/>
    </source>
</evidence>
<evidence type="ECO:0000313" key="2">
    <source>
        <dbReference type="EMBL" id="KRO48625.1"/>
    </source>
</evidence>
<feature type="transmembrane region" description="Helical" evidence="1">
    <location>
        <begin position="59"/>
        <end position="77"/>
    </location>
</feature>
<reference evidence="2 3" key="1">
    <citation type="submission" date="2015-10" db="EMBL/GenBank/DDBJ databases">
        <title>Metagenome-Assembled Genomes uncover a global brackish microbiome.</title>
        <authorList>
            <person name="Hugerth L.W."/>
            <person name="Larsson J."/>
            <person name="Alneberg J."/>
            <person name="Lindh M.V."/>
            <person name="Legrand C."/>
            <person name="Pinhassi J."/>
            <person name="Andersson A.F."/>
        </authorList>
    </citation>
    <scope>NUCLEOTIDE SEQUENCE [LARGE SCALE GENOMIC DNA]</scope>
    <source>
        <strain evidence="2">BACL6 MAG-120924-bin43</strain>
    </source>
</reference>
<proteinExistence type="predicted"/>
<keyword evidence="1" id="KW-1133">Transmembrane helix</keyword>
<organism evidence="2 3">
    <name type="scientific">Acidimicrobiia bacterium BACL6 MAG-120924-bin43</name>
    <dbReference type="NCBI Taxonomy" id="1655583"/>
    <lineage>
        <taxon>Bacteria</taxon>
        <taxon>Bacillati</taxon>
        <taxon>Actinomycetota</taxon>
        <taxon>Acidimicrobiia</taxon>
        <taxon>acIV cluster</taxon>
    </lineage>
</organism>